<dbReference type="InterPro" id="IPR051092">
    <property type="entry name" value="FYVE_RhoGEF_PH"/>
</dbReference>
<feature type="compositionally biased region" description="Low complexity" evidence="1">
    <location>
        <begin position="1089"/>
        <end position="1100"/>
    </location>
</feature>
<dbReference type="AlphaFoldDB" id="A0A2G5B248"/>
<dbReference type="GO" id="GO:0005085">
    <property type="term" value="F:guanyl-nucleotide exchange factor activity"/>
    <property type="evidence" value="ECO:0007669"/>
    <property type="project" value="InterPro"/>
</dbReference>
<evidence type="ECO:0000313" key="4">
    <source>
        <dbReference type="Proteomes" id="UP000242474"/>
    </source>
</evidence>
<dbReference type="Proteomes" id="UP000242474">
    <property type="component" value="Unassembled WGS sequence"/>
</dbReference>
<name>A0A2G5B248_COERN</name>
<feature type="compositionally biased region" description="Basic residues" evidence="1">
    <location>
        <begin position="1011"/>
        <end position="1020"/>
    </location>
</feature>
<feature type="compositionally biased region" description="Pro residues" evidence="1">
    <location>
        <begin position="283"/>
        <end position="296"/>
    </location>
</feature>
<feature type="region of interest" description="Disordered" evidence="1">
    <location>
        <begin position="426"/>
        <end position="455"/>
    </location>
</feature>
<accession>A0A2G5B248</accession>
<dbReference type="CDD" id="cd00160">
    <property type="entry name" value="RhoGEF"/>
    <property type="match status" value="1"/>
</dbReference>
<feature type="region of interest" description="Disordered" evidence="1">
    <location>
        <begin position="181"/>
        <end position="248"/>
    </location>
</feature>
<feature type="region of interest" description="Disordered" evidence="1">
    <location>
        <begin position="276"/>
        <end position="308"/>
    </location>
</feature>
<feature type="compositionally biased region" description="Polar residues" evidence="1">
    <location>
        <begin position="576"/>
        <end position="588"/>
    </location>
</feature>
<dbReference type="PROSITE" id="PS50010">
    <property type="entry name" value="DH_2"/>
    <property type="match status" value="1"/>
</dbReference>
<gene>
    <name evidence="3" type="ORF">COEREDRAFT_83911</name>
</gene>
<dbReference type="Pfam" id="PF00621">
    <property type="entry name" value="RhoGEF"/>
    <property type="match status" value="1"/>
</dbReference>
<feature type="region of interest" description="Disordered" evidence="1">
    <location>
        <begin position="552"/>
        <end position="588"/>
    </location>
</feature>
<feature type="region of interest" description="Disordered" evidence="1">
    <location>
        <begin position="1074"/>
        <end position="1102"/>
    </location>
</feature>
<dbReference type="GO" id="GO:0035556">
    <property type="term" value="P:intracellular signal transduction"/>
    <property type="evidence" value="ECO:0007669"/>
    <property type="project" value="InterPro"/>
</dbReference>
<feature type="compositionally biased region" description="Low complexity" evidence="1">
    <location>
        <begin position="222"/>
        <end position="240"/>
    </location>
</feature>
<evidence type="ECO:0000259" key="2">
    <source>
        <dbReference type="PROSITE" id="PS50010"/>
    </source>
</evidence>
<feature type="domain" description="DH" evidence="2">
    <location>
        <begin position="628"/>
        <end position="826"/>
    </location>
</feature>
<dbReference type="InterPro" id="IPR035899">
    <property type="entry name" value="DBL_dom_sf"/>
</dbReference>
<organism evidence="3 4">
    <name type="scientific">Coemansia reversa (strain ATCC 12441 / NRRL 1564)</name>
    <dbReference type="NCBI Taxonomy" id="763665"/>
    <lineage>
        <taxon>Eukaryota</taxon>
        <taxon>Fungi</taxon>
        <taxon>Fungi incertae sedis</taxon>
        <taxon>Zoopagomycota</taxon>
        <taxon>Kickxellomycotina</taxon>
        <taxon>Kickxellomycetes</taxon>
        <taxon>Kickxellales</taxon>
        <taxon>Kickxellaceae</taxon>
        <taxon>Coemansia</taxon>
    </lineage>
</organism>
<dbReference type="PANTHER" id="PTHR12673:SF159">
    <property type="entry name" value="LD03170P"/>
    <property type="match status" value="1"/>
</dbReference>
<dbReference type="SMART" id="SM00325">
    <property type="entry name" value="RhoGEF"/>
    <property type="match status" value="1"/>
</dbReference>
<protein>
    <recommendedName>
        <fullName evidence="2">DH domain-containing protein</fullName>
    </recommendedName>
</protein>
<dbReference type="InterPro" id="IPR000219">
    <property type="entry name" value="DH_dom"/>
</dbReference>
<dbReference type="SUPFAM" id="SSF48065">
    <property type="entry name" value="DBL homology domain (DH-domain)"/>
    <property type="match status" value="1"/>
</dbReference>
<feature type="region of interest" description="Disordered" evidence="1">
    <location>
        <begin position="943"/>
        <end position="1031"/>
    </location>
</feature>
<feature type="region of interest" description="Disordered" evidence="1">
    <location>
        <begin position="1"/>
        <end position="33"/>
    </location>
</feature>
<keyword evidence="4" id="KW-1185">Reference proteome</keyword>
<dbReference type="GO" id="GO:0005737">
    <property type="term" value="C:cytoplasm"/>
    <property type="evidence" value="ECO:0007669"/>
    <property type="project" value="TreeGrafter"/>
</dbReference>
<evidence type="ECO:0000256" key="1">
    <source>
        <dbReference type="SAM" id="MobiDB-lite"/>
    </source>
</evidence>
<evidence type="ECO:0000313" key="3">
    <source>
        <dbReference type="EMBL" id="PIA12787.1"/>
    </source>
</evidence>
<dbReference type="STRING" id="763665.A0A2G5B248"/>
<reference evidence="3 4" key="1">
    <citation type="journal article" date="2015" name="Genome Biol. Evol.">
        <title>Phylogenomic analyses indicate that early fungi evolved digesting cell walls of algal ancestors of land plants.</title>
        <authorList>
            <person name="Chang Y."/>
            <person name="Wang S."/>
            <person name="Sekimoto S."/>
            <person name="Aerts A.L."/>
            <person name="Choi C."/>
            <person name="Clum A."/>
            <person name="LaButti K.M."/>
            <person name="Lindquist E.A."/>
            <person name="Yee Ngan C."/>
            <person name="Ohm R.A."/>
            <person name="Salamov A.A."/>
            <person name="Grigoriev I.V."/>
            <person name="Spatafora J.W."/>
            <person name="Berbee M.L."/>
        </authorList>
    </citation>
    <scope>NUCLEOTIDE SEQUENCE [LARGE SCALE GENOMIC DNA]</scope>
    <source>
        <strain evidence="3 4">NRRL 1564</strain>
    </source>
</reference>
<feature type="compositionally biased region" description="Low complexity" evidence="1">
    <location>
        <begin position="426"/>
        <end position="435"/>
    </location>
</feature>
<feature type="compositionally biased region" description="Polar residues" evidence="1">
    <location>
        <begin position="955"/>
        <end position="981"/>
    </location>
</feature>
<dbReference type="OrthoDB" id="660555at2759"/>
<feature type="region of interest" description="Disordered" evidence="1">
    <location>
        <begin position="109"/>
        <end position="130"/>
    </location>
</feature>
<dbReference type="PROSITE" id="PS00741">
    <property type="entry name" value="DH_1"/>
    <property type="match status" value="1"/>
</dbReference>
<proteinExistence type="predicted"/>
<feature type="compositionally biased region" description="Low complexity" evidence="1">
    <location>
        <begin position="187"/>
        <end position="196"/>
    </location>
</feature>
<dbReference type="PANTHER" id="PTHR12673">
    <property type="entry name" value="FACIOGENITAL DYSPLASIA PROTEIN"/>
    <property type="match status" value="1"/>
</dbReference>
<dbReference type="EMBL" id="KZ303570">
    <property type="protein sequence ID" value="PIA12787.1"/>
    <property type="molecule type" value="Genomic_DNA"/>
</dbReference>
<dbReference type="Gene3D" id="1.20.900.10">
    <property type="entry name" value="Dbl homology (DH) domain"/>
    <property type="match status" value="1"/>
</dbReference>
<dbReference type="InterPro" id="IPR001331">
    <property type="entry name" value="GDS_CDC24_CS"/>
</dbReference>
<sequence>MAKSKILVKAAAKPATGPDHPEPTARPRTAGGERGLLRRFRLGRILFGAGPDAGALVRRDGLQIFRTNSVHAPAPDLPHMPMSPSVESAQTLAHSPRRGAMRVPTENYTDKRKSHYSMLSRRSSAPDVAEITRRLSRHTEEDFTVPAEPSHAASSQHNLSANAALLSLQTFKASAGQSLISNRHHGSTSSSHHSSSADVESAPNMTRATLVWKDPQPPSLETQPASVTTTTSTSCSLSDSPALPSENVDEGKDYAAAYMMGPKTLVDNEQNSRHSLNLNATRSPPPQSRSPPPPASPKMVLPTTVNTSSPWPLPPLPTSPLPVSPTQLQEPFVNTTTISTTQLPQSAHVCAIPANNMGPIPLRRRNVSEQGGLQQYRPKSLYERPSCRALSALHREVGGSAAPQASSISSAKSFLMLIASSNGNGAAGSAAKSNSLTNVTHEPQSYPPHSHPSTSTSIPAIATGFETAQDLERQLHSTTGDTSAASRVYNIERCAQEDTESLACGVSPVSPDVSSSRSLRARSKLAGVGIRRASTYMWNRSSVFVRTLSSTDELPGSSYPLQQPGSSGGVWESDMDTGSTKTDDSASQNGAAALPTLALAYQINCAPKPPALPPVVPLRPSKKSPAAMRLHAARELVMTEKNFVDNLFIIKKVWMEPVFSSANSLKPIIPYQTARVIFYGVAALHAHASRFYREMDFALGSYERVQQPSEPVEDDGMRIGALFRANDRHWSDFIAYVRNYGAAVGCLKQLQDYKPYLRYHEECMFQKRTSRQSLKDLLMLPIQRITRYTLLLKNILKHTPAVHSDHIDLCRAVKNVTHFATIVNECRRKQEETYRTAEVLRSIGNCPPLYFSESRLFVAEYAVRELISRLPTRLMLFSDMLIVAQAPAHAMLDDTGSVGAEAVWTYYGSALLDEVEVQNADESTNTLITILSLNRNSVSVNNFDSSSRRSLPFGSEQSANISSTSEPQNPVQNGSQCGSTDTSDHADSHGRSSARNHGSGLQDASYAGAALKKKKSKNRRGILNTGSRDSIPDHIAALSHSTFPSPVPAPSHLERTQSRFYSTSPSPVTDVLVDRDVHPPPIQRPKTASGSHSTSSSTLVGHGGPLHSFDLAPPFRNQLQDAFSNTISGTPVGVAGRTDAAALRSTHLTLVMQHATSIMRKQFVRALKDTTATFIHDTLSLGDSDAASIATHLVGDSSSEVLNLHPL</sequence>